<dbReference type="Proteomes" id="UP000095286">
    <property type="component" value="Unplaced"/>
</dbReference>
<protein>
    <submittedName>
        <fullName evidence="2">Uracil phosphoribosyltransferase homolog</fullName>
    </submittedName>
</protein>
<evidence type="ECO:0000313" key="2">
    <source>
        <dbReference type="WBParaSite" id="RSKR_0000720800.1"/>
    </source>
</evidence>
<name>A0AC35U3Q0_9BILA</name>
<sequence>MNSYNENSSHLENGLNDDEDDNNSLYGIEENEWDDETKIRSCSFTWTANIIVMKKTDSIVELQTILRDKETTHSDFIFHADRLIRLVVEEGLNQLPYKETTVMTPSGDPYSGIKFVKGNIGVSVCRSGECMEEALRQCCRSIRIGKILLSDKHRVLYSRFSPDIKRRHVLLCYPLLGSGVTVIEAIKLLLENDVKEEKIIVLSIFASGKAIKSVSDRFLRIRIVTSEVCGDEPFDFTKKYFGTD</sequence>
<proteinExistence type="predicted"/>
<reference evidence="2" key="1">
    <citation type="submission" date="2016-11" db="UniProtKB">
        <authorList>
            <consortium name="WormBaseParasite"/>
        </authorList>
    </citation>
    <scope>IDENTIFICATION</scope>
    <source>
        <strain evidence="2">KR3021</strain>
    </source>
</reference>
<organism evidence="1 2">
    <name type="scientific">Rhabditophanes sp. KR3021</name>
    <dbReference type="NCBI Taxonomy" id="114890"/>
    <lineage>
        <taxon>Eukaryota</taxon>
        <taxon>Metazoa</taxon>
        <taxon>Ecdysozoa</taxon>
        <taxon>Nematoda</taxon>
        <taxon>Chromadorea</taxon>
        <taxon>Rhabditida</taxon>
        <taxon>Tylenchina</taxon>
        <taxon>Panagrolaimomorpha</taxon>
        <taxon>Strongyloidoidea</taxon>
        <taxon>Alloionematidae</taxon>
        <taxon>Rhabditophanes</taxon>
    </lineage>
</organism>
<dbReference type="WBParaSite" id="RSKR_0000720800.1">
    <property type="protein sequence ID" value="RSKR_0000720800.1"/>
    <property type="gene ID" value="RSKR_0000720800"/>
</dbReference>
<evidence type="ECO:0000313" key="1">
    <source>
        <dbReference type="Proteomes" id="UP000095286"/>
    </source>
</evidence>
<accession>A0AC35U3Q0</accession>